<keyword evidence="1" id="KW-0472">Membrane</keyword>
<organism evidence="2 3">
    <name type="scientific">Microvirga aerilata</name>
    <dbReference type="NCBI Taxonomy" id="670292"/>
    <lineage>
        <taxon>Bacteria</taxon>
        <taxon>Pseudomonadati</taxon>
        <taxon>Pseudomonadota</taxon>
        <taxon>Alphaproteobacteria</taxon>
        <taxon>Hyphomicrobiales</taxon>
        <taxon>Methylobacteriaceae</taxon>
        <taxon>Microvirga</taxon>
    </lineage>
</organism>
<feature type="transmembrane region" description="Helical" evidence="1">
    <location>
        <begin position="208"/>
        <end position="225"/>
    </location>
</feature>
<sequence length="278" mass="30211">MRRGHRPVPIAEAAQIMDWLYRLIANSSDGVILAGGVVCTAGLALFIAMISRRLLFSPHDEAFESHSKLADMVHGSLLAFSVFVLALVLTEVRSNLGKADDAELREASVVARLVRDLQTLGTEDAATASERVKDYVRSAVTAEWKMLARHNPLLSDETDRALASLVAQVNTVAADHPEAANALRAYLDKLEDLRQSRLEFATKSVPPVFWWVMAVFIVGAMIMNGRHKLDAFGMTLVAFHMGAIGLVVALILVMDAPFRGETSVSPASLVRAARLPSP</sequence>
<proteinExistence type="predicted"/>
<name>A0A936ZLT7_9HYPH</name>
<dbReference type="Pfam" id="PF14023">
    <property type="entry name" value="Bestrophin-like"/>
    <property type="match status" value="1"/>
</dbReference>
<evidence type="ECO:0000313" key="3">
    <source>
        <dbReference type="Proteomes" id="UP000605848"/>
    </source>
</evidence>
<evidence type="ECO:0000256" key="1">
    <source>
        <dbReference type="SAM" id="Phobius"/>
    </source>
</evidence>
<dbReference type="InterPro" id="IPR025333">
    <property type="entry name" value="DUF4239"/>
</dbReference>
<comment type="caution">
    <text evidence="2">The sequence shown here is derived from an EMBL/GenBank/DDBJ whole genome shotgun (WGS) entry which is preliminary data.</text>
</comment>
<reference evidence="2" key="1">
    <citation type="submission" date="2021-01" db="EMBL/GenBank/DDBJ databases">
        <title>Microvirga sp.</title>
        <authorList>
            <person name="Kim M.K."/>
        </authorList>
    </citation>
    <scope>NUCLEOTIDE SEQUENCE</scope>
    <source>
        <strain evidence="2">5420S-16</strain>
    </source>
</reference>
<evidence type="ECO:0000313" key="2">
    <source>
        <dbReference type="EMBL" id="MBL0406973.1"/>
    </source>
</evidence>
<keyword evidence="1" id="KW-1133">Transmembrane helix</keyword>
<feature type="transmembrane region" description="Helical" evidence="1">
    <location>
        <begin position="72"/>
        <end position="89"/>
    </location>
</feature>
<dbReference type="AlphaFoldDB" id="A0A936ZLT7"/>
<feature type="transmembrane region" description="Helical" evidence="1">
    <location>
        <begin position="31"/>
        <end position="52"/>
    </location>
</feature>
<dbReference type="EMBL" id="JAEQMY010000057">
    <property type="protein sequence ID" value="MBL0406973.1"/>
    <property type="molecule type" value="Genomic_DNA"/>
</dbReference>
<feature type="transmembrane region" description="Helical" evidence="1">
    <location>
        <begin position="231"/>
        <end position="253"/>
    </location>
</feature>
<keyword evidence="3" id="KW-1185">Reference proteome</keyword>
<accession>A0A936ZLT7</accession>
<protein>
    <submittedName>
        <fullName evidence="2">DUF4239 domain-containing protein</fullName>
    </submittedName>
</protein>
<dbReference type="Proteomes" id="UP000605848">
    <property type="component" value="Unassembled WGS sequence"/>
</dbReference>
<dbReference type="RefSeq" id="WP_202063830.1">
    <property type="nucleotide sequence ID" value="NZ_JAEQMY010000057.1"/>
</dbReference>
<keyword evidence="1" id="KW-0812">Transmembrane</keyword>
<gene>
    <name evidence="2" type="ORF">JKG68_23840</name>
</gene>